<comment type="caution">
    <text evidence="10">The sequence shown here is derived from an EMBL/GenBank/DDBJ whole genome shotgun (WGS) entry which is preliminary data.</text>
</comment>
<dbReference type="AlphaFoldDB" id="A0A7V5CU63"/>
<evidence type="ECO:0000256" key="3">
    <source>
        <dbReference type="ARBA" id="ARBA00009677"/>
    </source>
</evidence>
<dbReference type="GO" id="GO:0044780">
    <property type="term" value="P:bacterial-type flagellum assembly"/>
    <property type="evidence" value="ECO:0007669"/>
    <property type="project" value="InterPro"/>
</dbReference>
<feature type="domain" description="Flagellar basal body rod protein N-terminal" evidence="8">
    <location>
        <begin position="8"/>
        <end position="38"/>
    </location>
</feature>
<comment type="similarity">
    <text evidence="3 7">Belongs to the flagella basal body rod proteins family.</text>
</comment>
<dbReference type="InterPro" id="IPR001444">
    <property type="entry name" value="Flag_bb_rod_N"/>
</dbReference>
<dbReference type="InterPro" id="IPR053927">
    <property type="entry name" value="FlgK_helical"/>
</dbReference>
<dbReference type="NCBIfam" id="TIGR02492">
    <property type="entry name" value="flgK_ends"/>
    <property type="match status" value="1"/>
</dbReference>
<dbReference type="PROSITE" id="PS00588">
    <property type="entry name" value="FLAGELLA_BB_ROD"/>
    <property type="match status" value="1"/>
</dbReference>
<evidence type="ECO:0000259" key="9">
    <source>
        <dbReference type="Pfam" id="PF22638"/>
    </source>
</evidence>
<dbReference type="EMBL" id="DTKL01000058">
    <property type="protein sequence ID" value="HGY94815.1"/>
    <property type="molecule type" value="Genomic_DNA"/>
</dbReference>
<evidence type="ECO:0000313" key="10">
    <source>
        <dbReference type="EMBL" id="HGY94815.1"/>
    </source>
</evidence>
<accession>A0A7V5CU63</accession>
<evidence type="ECO:0000256" key="4">
    <source>
        <dbReference type="ARBA" id="ARBA00016244"/>
    </source>
</evidence>
<dbReference type="GO" id="GO:0005576">
    <property type="term" value="C:extracellular region"/>
    <property type="evidence" value="ECO:0007669"/>
    <property type="project" value="UniProtKB-SubCell"/>
</dbReference>
<sequence>MASIGTAFNIATGALEADQAALSIVSNNVANANTTGYTRELPVWQTADSIQINGITYGDGVNMTGPQSQRSPVLQQSLDQQTQAQSDSAARLTALQQVQGVFTSSISTSSNSTSSTVGISQDLSSFFSAWSALEANPTQTSLRQGVLSAATNLASDFNSTAQQLSSQSASVDHQSAGLVTQINNLTSQIAKLNAQISSQSPNEDAGPLEDARATAISQLSALVGVNQIQNEGNSLTLTTTSGAVLVSGSQSFALSSGLVNGVTHFFDSNNNDITAGLTGAGGSLGGLLTVRDQDIPQMQSALDTLAYSLGSAVNTQNQAGSDATGNPGTAIFSLPTSATGAAAQISVTMTDPNKVAAAASGDGSQNGSNATAVANLANQQIVSGDTPTNYYSAFMTSLGSLVSDVQSQNSFQQASITQLQNQIGSLSGVSLNEEAASLETLEQAYQAASKTFTVLSNVMTAALNLGVSTSYA</sequence>
<dbReference type="GO" id="GO:0005198">
    <property type="term" value="F:structural molecule activity"/>
    <property type="evidence" value="ECO:0007669"/>
    <property type="project" value="UniProtKB-UniRule"/>
</dbReference>
<protein>
    <recommendedName>
        <fullName evidence="4 7">Flagellar hook-associated protein 1</fullName>
        <shortName evidence="7">HAP1</shortName>
    </recommendedName>
</protein>
<evidence type="ECO:0000256" key="1">
    <source>
        <dbReference type="ARBA" id="ARBA00004365"/>
    </source>
</evidence>
<dbReference type="PRINTS" id="PR01005">
    <property type="entry name" value="FLGHOOKAP1"/>
</dbReference>
<gene>
    <name evidence="7 10" type="primary">flgK</name>
    <name evidence="10" type="ORF">ENW50_09070</name>
</gene>
<organism evidence="10">
    <name type="scientific">Acidobacterium capsulatum</name>
    <dbReference type="NCBI Taxonomy" id="33075"/>
    <lineage>
        <taxon>Bacteria</taxon>
        <taxon>Pseudomonadati</taxon>
        <taxon>Acidobacteriota</taxon>
        <taxon>Terriglobia</taxon>
        <taxon>Terriglobales</taxon>
        <taxon>Acidobacteriaceae</taxon>
        <taxon>Acidobacterium</taxon>
    </lineage>
</organism>
<dbReference type="GO" id="GO:0009424">
    <property type="term" value="C:bacterial-type flagellum hook"/>
    <property type="evidence" value="ECO:0007669"/>
    <property type="project" value="UniProtKB-UniRule"/>
</dbReference>
<feature type="domain" description="Flagellar hook-associated protein FlgK helical" evidence="9">
    <location>
        <begin position="115"/>
        <end position="332"/>
    </location>
</feature>
<keyword evidence="6 7" id="KW-0975">Bacterial flagellum</keyword>
<keyword evidence="10" id="KW-0969">Cilium</keyword>
<reference evidence="10" key="1">
    <citation type="journal article" date="2020" name="mSystems">
        <title>Genome- and Community-Level Interaction Insights into Carbon Utilization and Element Cycling Functions of Hydrothermarchaeota in Hydrothermal Sediment.</title>
        <authorList>
            <person name="Zhou Z."/>
            <person name="Liu Y."/>
            <person name="Xu W."/>
            <person name="Pan J."/>
            <person name="Luo Z.H."/>
            <person name="Li M."/>
        </authorList>
    </citation>
    <scope>NUCLEOTIDE SEQUENCE [LARGE SCALE GENOMIC DNA]</scope>
    <source>
        <strain evidence="10">SpSt-855</strain>
    </source>
</reference>
<name>A0A7V5CU63_9BACT</name>
<evidence type="ECO:0000256" key="5">
    <source>
        <dbReference type="ARBA" id="ARBA00022525"/>
    </source>
</evidence>
<evidence type="ECO:0000256" key="7">
    <source>
        <dbReference type="RuleBase" id="RU362065"/>
    </source>
</evidence>
<keyword evidence="10" id="KW-0966">Cell projection</keyword>
<dbReference type="PANTHER" id="PTHR30033">
    <property type="entry name" value="FLAGELLAR HOOK-ASSOCIATED PROTEIN 1"/>
    <property type="match status" value="1"/>
</dbReference>
<keyword evidence="5 7" id="KW-0964">Secreted</keyword>
<proteinExistence type="inferred from homology"/>
<dbReference type="SUPFAM" id="SSF64518">
    <property type="entry name" value="Phase 1 flagellin"/>
    <property type="match status" value="1"/>
</dbReference>
<evidence type="ECO:0000256" key="6">
    <source>
        <dbReference type="ARBA" id="ARBA00023143"/>
    </source>
</evidence>
<dbReference type="Pfam" id="PF00460">
    <property type="entry name" value="Flg_bb_rod"/>
    <property type="match status" value="1"/>
</dbReference>
<comment type="subcellular location">
    <subcellularLocation>
        <location evidence="1 7">Bacterial flagellum</location>
    </subcellularLocation>
    <subcellularLocation>
        <location evidence="2 7">Secreted</location>
    </subcellularLocation>
</comment>
<dbReference type="Pfam" id="PF22638">
    <property type="entry name" value="FlgK_D1"/>
    <property type="match status" value="1"/>
</dbReference>
<evidence type="ECO:0000259" key="8">
    <source>
        <dbReference type="Pfam" id="PF00460"/>
    </source>
</evidence>
<dbReference type="InterPro" id="IPR002371">
    <property type="entry name" value="FlgK"/>
</dbReference>
<keyword evidence="10" id="KW-0282">Flagellum</keyword>
<dbReference type="InterPro" id="IPR019776">
    <property type="entry name" value="Flagellar_basal_body_rod_CS"/>
</dbReference>
<evidence type="ECO:0000256" key="2">
    <source>
        <dbReference type="ARBA" id="ARBA00004613"/>
    </source>
</evidence>
<dbReference type="PANTHER" id="PTHR30033:SF1">
    <property type="entry name" value="FLAGELLAR HOOK-ASSOCIATED PROTEIN 1"/>
    <property type="match status" value="1"/>
</dbReference>